<dbReference type="SMART" id="SM00421">
    <property type="entry name" value="HTH_LUXR"/>
    <property type="match status" value="1"/>
</dbReference>
<dbReference type="Proteomes" id="UP000655751">
    <property type="component" value="Unassembled WGS sequence"/>
</dbReference>
<dbReference type="PANTHER" id="PTHR44688">
    <property type="entry name" value="DNA-BINDING TRANSCRIPTIONAL ACTIVATOR DEVR_DOSR"/>
    <property type="match status" value="1"/>
</dbReference>
<dbReference type="CDD" id="cd06170">
    <property type="entry name" value="LuxR_C_like"/>
    <property type="match status" value="1"/>
</dbReference>
<dbReference type="GO" id="GO:0003677">
    <property type="term" value="F:DNA binding"/>
    <property type="evidence" value="ECO:0007669"/>
    <property type="project" value="UniProtKB-KW"/>
</dbReference>
<accession>A0A931I5P6</accession>
<dbReference type="PROSITE" id="PS50043">
    <property type="entry name" value="HTH_LUXR_2"/>
    <property type="match status" value="1"/>
</dbReference>
<sequence length="285" mass="31433">MTSLNPPQMPIERRVLARDLEPLRRHGRMDMAFGGPVRNGAVAMQITDLAGGRTRSTADLVVRNGEGLGGKALMLGRPVAVADYMADESITHVYDHAVRPEAIQTLAALPIIVDRTPRLLVYLAARTHVRLGDRWFDGFAPMVRRIEREITVEDEVGRRLSLLRPNAEPGYPGLSRDDRIDIARELTELADRIDDEGLRARLHAVGNRVAPIAADAPAWPPALLRPREIDVLEQVAQGLSTRQVAEALGLMPNTVKSYLKSAMHKLHATNRVQAIIAARRLGFLG</sequence>
<evidence type="ECO:0000313" key="6">
    <source>
        <dbReference type="Proteomes" id="UP000655751"/>
    </source>
</evidence>
<evidence type="ECO:0000256" key="2">
    <source>
        <dbReference type="ARBA" id="ARBA00023125"/>
    </source>
</evidence>
<dbReference type="InterPro" id="IPR016032">
    <property type="entry name" value="Sig_transdc_resp-reg_C-effctor"/>
</dbReference>
<name>A0A931I5P6_9NOCA</name>
<keyword evidence="1" id="KW-0805">Transcription regulation</keyword>
<protein>
    <submittedName>
        <fullName evidence="5">Helix-turn-helix transcriptional regulator</fullName>
    </submittedName>
</protein>
<dbReference type="GO" id="GO:0006355">
    <property type="term" value="P:regulation of DNA-templated transcription"/>
    <property type="evidence" value="ECO:0007669"/>
    <property type="project" value="InterPro"/>
</dbReference>
<dbReference type="AlphaFoldDB" id="A0A931I5P6"/>
<feature type="domain" description="HTH luxR-type" evidence="4">
    <location>
        <begin position="217"/>
        <end position="282"/>
    </location>
</feature>
<dbReference type="Gene3D" id="1.10.10.10">
    <property type="entry name" value="Winged helix-like DNA-binding domain superfamily/Winged helix DNA-binding domain"/>
    <property type="match status" value="1"/>
</dbReference>
<dbReference type="PRINTS" id="PR00038">
    <property type="entry name" value="HTHLUXR"/>
</dbReference>
<dbReference type="SUPFAM" id="SSF46894">
    <property type="entry name" value="C-terminal effector domain of the bipartite response regulators"/>
    <property type="match status" value="1"/>
</dbReference>
<evidence type="ECO:0000259" key="4">
    <source>
        <dbReference type="PROSITE" id="PS50043"/>
    </source>
</evidence>
<dbReference type="InterPro" id="IPR029016">
    <property type="entry name" value="GAF-like_dom_sf"/>
</dbReference>
<dbReference type="InterPro" id="IPR000792">
    <property type="entry name" value="Tscrpt_reg_LuxR_C"/>
</dbReference>
<evidence type="ECO:0000313" key="5">
    <source>
        <dbReference type="EMBL" id="MBH0775044.1"/>
    </source>
</evidence>
<gene>
    <name evidence="5" type="ORF">IT779_01925</name>
</gene>
<evidence type="ECO:0000256" key="1">
    <source>
        <dbReference type="ARBA" id="ARBA00023015"/>
    </source>
</evidence>
<evidence type="ECO:0000256" key="3">
    <source>
        <dbReference type="ARBA" id="ARBA00023163"/>
    </source>
</evidence>
<dbReference type="Gene3D" id="3.30.450.40">
    <property type="match status" value="1"/>
</dbReference>
<dbReference type="EMBL" id="JADMLG010000001">
    <property type="protein sequence ID" value="MBH0775044.1"/>
    <property type="molecule type" value="Genomic_DNA"/>
</dbReference>
<dbReference type="PROSITE" id="PS00622">
    <property type="entry name" value="HTH_LUXR_1"/>
    <property type="match status" value="1"/>
</dbReference>
<reference evidence="5" key="1">
    <citation type="submission" date="2020-11" db="EMBL/GenBank/DDBJ databases">
        <title>Nocardia NEAU-351.nov., a novel actinomycete isolated from the cow dung.</title>
        <authorList>
            <person name="Zhang X."/>
        </authorList>
    </citation>
    <scope>NUCLEOTIDE SEQUENCE</scope>
    <source>
        <strain evidence="5">NEAU-351</strain>
    </source>
</reference>
<keyword evidence="2" id="KW-0238">DNA-binding</keyword>
<dbReference type="RefSeq" id="WP_196147371.1">
    <property type="nucleotide sequence ID" value="NZ_JADMLG010000001.1"/>
</dbReference>
<dbReference type="Pfam" id="PF00196">
    <property type="entry name" value="GerE"/>
    <property type="match status" value="1"/>
</dbReference>
<dbReference type="PANTHER" id="PTHR44688:SF16">
    <property type="entry name" value="DNA-BINDING TRANSCRIPTIONAL ACTIVATOR DEVR_DOSR"/>
    <property type="match status" value="1"/>
</dbReference>
<comment type="caution">
    <text evidence="5">The sequence shown here is derived from an EMBL/GenBank/DDBJ whole genome shotgun (WGS) entry which is preliminary data.</text>
</comment>
<organism evidence="5 6">
    <name type="scientific">Nocardia bovistercoris</name>
    <dbReference type="NCBI Taxonomy" id="2785916"/>
    <lineage>
        <taxon>Bacteria</taxon>
        <taxon>Bacillati</taxon>
        <taxon>Actinomycetota</taxon>
        <taxon>Actinomycetes</taxon>
        <taxon>Mycobacteriales</taxon>
        <taxon>Nocardiaceae</taxon>
        <taxon>Nocardia</taxon>
    </lineage>
</organism>
<keyword evidence="6" id="KW-1185">Reference proteome</keyword>
<dbReference type="InterPro" id="IPR036388">
    <property type="entry name" value="WH-like_DNA-bd_sf"/>
</dbReference>
<proteinExistence type="predicted"/>
<keyword evidence="3" id="KW-0804">Transcription</keyword>